<dbReference type="Proteomes" id="UP000095283">
    <property type="component" value="Unplaced"/>
</dbReference>
<organism evidence="1 2">
    <name type="scientific">Heterorhabditis bacteriophora</name>
    <name type="common">Entomopathogenic nematode worm</name>
    <dbReference type="NCBI Taxonomy" id="37862"/>
    <lineage>
        <taxon>Eukaryota</taxon>
        <taxon>Metazoa</taxon>
        <taxon>Ecdysozoa</taxon>
        <taxon>Nematoda</taxon>
        <taxon>Chromadorea</taxon>
        <taxon>Rhabditida</taxon>
        <taxon>Rhabditina</taxon>
        <taxon>Rhabditomorpha</taxon>
        <taxon>Strongyloidea</taxon>
        <taxon>Heterorhabditidae</taxon>
        <taxon>Heterorhabditis</taxon>
    </lineage>
</organism>
<sequence>MQLANELHLPTYPTATSLVNSFPSLFMNSSSNLSSDIASGTGLSPSTTASSTPLASIPYALKCKQSHVMLELPEVQHPLYLSHVLC</sequence>
<keyword evidence="1" id="KW-1185">Reference proteome</keyword>
<dbReference type="WBParaSite" id="Hba_13530">
    <property type="protein sequence ID" value="Hba_13530"/>
    <property type="gene ID" value="Hba_13530"/>
</dbReference>
<reference evidence="2" key="1">
    <citation type="submission" date="2016-11" db="UniProtKB">
        <authorList>
            <consortium name="WormBaseParasite"/>
        </authorList>
    </citation>
    <scope>IDENTIFICATION</scope>
</reference>
<dbReference type="AlphaFoldDB" id="A0A1I7X7H9"/>
<proteinExistence type="predicted"/>
<protein>
    <submittedName>
        <fullName evidence="2">Ovule protein</fullName>
    </submittedName>
</protein>
<evidence type="ECO:0000313" key="2">
    <source>
        <dbReference type="WBParaSite" id="Hba_13530"/>
    </source>
</evidence>
<accession>A0A1I7X7H9</accession>
<name>A0A1I7X7H9_HETBA</name>
<evidence type="ECO:0000313" key="1">
    <source>
        <dbReference type="Proteomes" id="UP000095283"/>
    </source>
</evidence>